<comment type="caution">
    <text evidence="9">The sequence shown here is derived from an EMBL/GenBank/DDBJ whole genome shotgun (WGS) entry which is preliminary data.</text>
</comment>
<dbReference type="SUPFAM" id="SSF48452">
    <property type="entry name" value="TPR-like"/>
    <property type="match status" value="1"/>
</dbReference>
<dbReference type="RefSeq" id="WP_035967879.1">
    <property type="nucleotide sequence ID" value="NZ_BMEG01000011.1"/>
</dbReference>
<dbReference type="EMBL" id="JFHE01000025">
    <property type="protein sequence ID" value="KDR30746.1"/>
    <property type="molecule type" value="Genomic_DNA"/>
</dbReference>
<dbReference type="GO" id="GO:0015035">
    <property type="term" value="F:protein-disulfide reductase activity"/>
    <property type="evidence" value="ECO:0007669"/>
    <property type="project" value="UniProtKB-UniRule"/>
</dbReference>
<dbReference type="InterPro" id="IPR017937">
    <property type="entry name" value="Thioredoxin_CS"/>
</dbReference>
<proteinExistence type="inferred from homology"/>
<evidence type="ECO:0000313" key="9">
    <source>
        <dbReference type="EMBL" id="KDR30746.1"/>
    </source>
</evidence>
<feature type="domain" description="Thioredoxin" evidence="7">
    <location>
        <begin position="1"/>
        <end position="106"/>
    </location>
</feature>
<gene>
    <name evidence="9" type="ORF">BG57_14125</name>
    <name evidence="8" type="ORF">GCM10010985_51990</name>
</gene>
<evidence type="ECO:0000256" key="6">
    <source>
        <dbReference type="NCBIfam" id="TIGR01068"/>
    </source>
</evidence>
<sequence>MDTTLATFENDVINASMLAPVLVDFWAPWCGPCKTLGPMLERLEAEAGGAWKLVKVNVDENQELAQHFQVRSIPHVIAFAEGRPIDQFIGVLPEGQLRAFLDKLVPDGADAERNAAHNAWATGNRKEAIDRIKAALALDPGYDDARLDLIEWLLAERRIDEAKDEDKLLSPKTTQGIDARYNALKTELDAAEAAAELPPADALIGAVNANPDDLEARFALANRLIAGRDYEGALEHLLAIVQRDRAFMDDVGRKTMLSVFELASNQPDLVSRWRRRLSAAMN</sequence>
<comment type="similarity">
    <text evidence="1">Belongs to the thioredoxin family.</text>
</comment>
<dbReference type="OrthoDB" id="9790390at2"/>
<dbReference type="PROSITE" id="PS51352">
    <property type="entry name" value="THIOREDOXIN_2"/>
    <property type="match status" value="1"/>
</dbReference>
<reference evidence="11" key="3">
    <citation type="journal article" date="2019" name="Int. J. Syst. Evol. Microbiol.">
        <title>The Global Catalogue of Microorganisms (GCM) 10K type strain sequencing project: providing services to taxonomists for standard genome sequencing and annotation.</title>
        <authorList>
            <consortium name="The Broad Institute Genomics Platform"/>
            <consortium name="The Broad Institute Genome Sequencing Center for Infectious Disease"/>
            <person name="Wu L."/>
            <person name="Ma J."/>
        </authorList>
    </citation>
    <scope>NUCLEOTIDE SEQUENCE [LARGE SCALE GENOMIC DNA]</scope>
    <source>
        <strain evidence="11">CGMCC 1.11013</strain>
    </source>
</reference>
<dbReference type="GO" id="GO:0005829">
    <property type="term" value="C:cytosol"/>
    <property type="evidence" value="ECO:0007669"/>
    <property type="project" value="TreeGrafter"/>
</dbReference>
<dbReference type="FunFam" id="3.40.30.10:FF:000001">
    <property type="entry name" value="Thioredoxin"/>
    <property type="match status" value="1"/>
</dbReference>
<reference evidence="8" key="1">
    <citation type="journal article" date="2014" name="Int. J. Syst. Evol. Microbiol.">
        <title>Complete genome of a new Firmicutes species belonging to the dominant human colonic microbiota ('Ruminococcus bicirculans') reveals two chromosomes and a selective capacity to utilize plant glucans.</title>
        <authorList>
            <consortium name="NISC Comparative Sequencing Program"/>
            <person name="Wegmann U."/>
            <person name="Louis P."/>
            <person name="Goesmann A."/>
            <person name="Henrissat B."/>
            <person name="Duncan S.H."/>
            <person name="Flint H.J."/>
        </authorList>
    </citation>
    <scope>NUCLEOTIDE SEQUENCE</scope>
    <source>
        <strain evidence="8">CGMCC 1.11013</strain>
    </source>
</reference>
<dbReference type="InterPro" id="IPR005746">
    <property type="entry name" value="Thioredoxin"/>
</dbReference>
<evidence type="ECO:0000313" key="10">
    <source>
        <dbReference type="Proteomes" id="UP000027439"/>
    </source>
</evidence>
<dbReference type="GO" id="GO:0045454">
    <property type="term" value="P:cell redox homeostasis"/>
    <property type="evidence" value="ECO:0007669"/>
    <property type="project" value="TreeGrafter"/>
</dbReference>
<dbReference type="Gene3D" id="3.40.30.10">
    <property type="entry name" value="Glutaredoxin"/>
    <property type="match status" value="1"/>
</dbReference>
<dbReference type="PANTHER" id="PTHR45663:SF11">
    <property type="entry name" value="GEO12009P1"/>
    <property type="match status" value="1"/>
</dbReference>
<dbReference type="Proteomes" id="UP000597138">
    <property type="component" value="Unassembled WGS sequence"/>
</dbReference>
<name>A0A069P0A2_9BURK</name>
<dbReference type="EMBL" id="BMEG01000011">
    <property type="protein sequence ID" value="GGD90910.1"/>
    <property type="molecule type" value="Genomic_DNA"/>
</dbReference>
<organism evidence="9 10">
    <name type="scientific">Caballeronia grimmiae</name>
    <dbReference type="NCBI Taxonomy" id="1071679"/>
    <lineage>
        <taxon>Bacteria</taxon>
        <taxon>Pseudomonadati</taxon>
        <taxon>Pseudomonadota</taxon>
        <taxon>Betaproteobacteria</taxon>
        <taxon>Burkholderiales</taxon>
        <taxon>Burkholderiaceae</taxon>
        <taxon>Caballeronia</taxon>
    </lineage>
</organism>
<protein>
    <recommendedName>
        <fullName evidence="6">Thioredoxin</fullName>
    </recommendedName>
</protein>
<dbReference type="PRINTS" id="PR00421">
    <property type="entry name" value="THIOREDOXIN"/>
</dbReference>
<keyword evidence="3" id="KW-0249">Electron transport</keyword>
<reference evidence="8" key="4">
    <citation type="submission" date="2024-05" db="EMBL/GenBank/DDBJ databases">
        <authorList>
            <person name="Sun Q."/>
            <person name="Zhou Y."/>
        </authorList>
    </citation>
    <scope>NUCLEOTIDE SEQUENCE</scope>
    <source>
        <strain evidence="8">CGMCC 1.11013</strain>
    </source>
</reference>
<keyword evidence="11" id="KW-1185">Reference proteome</keyword>
<dbReference type="GO" id="GO:0006950">
    <property type="term" value="P:response to stress"/>
    <property type="evidence" value="ECO:0007669"/>
    <property type="project" value="UniProtKB-ARBA"/>
</dbReference>
<keyword evidence="4" id="KW-1015">Disulfide bond</keyword>
<evidence type="ECO:0000256" key="5">
    <source>
        <dbReference type="ARBA" id="ARBA00023284"/>
    </source>
</evidence>
<keyword evidence="2" id="KW-0813">Transport</keyword>
<dbReference type="CDD" id="cd02956">
    <property type="entry name" value="ybbN"/>
    <property type="match status" value="1"/>
</dbReference>
<evidence type="ECO:0000256" key="3">
    <source>
        <dbReference type="ARBA" id="ARBA00022982"/>
    </source>
</evidence>
<evidence type="ECO:0000256" key="4">
    <source>
        <dbReference type="ARBA" id="ARBA00023157"/>
    </source>
</evidence>
<reference evidence="9 10" key="2">
    <citation type="submission" date="2014-03" db="EMBL/GenBank/DDBJ databases">
        <title>Draft Genome Sequences of Four Burkholderia Strains.</title>
        <authorList>
            <person name="Liu X.Y."/>
            <person name="Li C.X."/>
            <person name="Xu J.H."/>
        </authorList>
    </citation>
    <scope>NUCLEOTIDE SEQUENCE [LARGE SCALE GENOMIC DNA]</scope>
    <source>
        <strain evidence="9 10">R27</strain>
    </source>
</reference>
<evidence type="ECO:0000313" key="8">
    <source>
        <dbReference type="EMBL" id="GGD90910.1"/>
    </source>
</evidence>
<dbReference type="InterPro" id="IPR013766">
    <property type="entry name" value="Thioredoxin_domain"/>
</dbReference>
<dbReference type="eggNOG" id="COG3118">
    <property type="taxonomic scope" value="Bacteria"/>
</dbReference>
<dbReference type="PROSITE" id="PS00194">
    <property type="entry name" value="THIOREDOXIN_1"/>
    <property type="match status" value="1"/>
</dbReference>
<evidence type="ECO:0000256" key="2">
    <source>
        <dbReference type="ARBA" id="ARBA00022448"/>
    </source>
</evidence>
<accession>A0A069P0A2</accession>
<dbReference type="Proteomes" id="UP000027439">
    <property type="component" value="Unassembled WGS sequence"/>
</dbReference>
<dbReference type="Pfam" id="PF00085">
    <property type="entry name" value="Thioredoxin"/>
    <property type="match status" value="1"/>
</dbReference>
<dbReference type="NCBIfam" id="TIGR01068">
    <property type="entry name" value="thioredoxin"/>
    <property type="match status" value="1"/>
</dbReference>
<evidence type="ECO:0000313" key="11">
    <source>
        <dbReference type="Proteomes" id="UP000597138"/>
    </source>
</evidence>
<dbReference type="Gene3D" id="1.25.40.10">
    <property type="entry name" value="Tetratricopeptide repeat domain"/>
    <property type="match status" value="2"/>
</dbReference>
<dbReference type="SUPFAM" id="SSF52833">
    <property type="entry name" value="Thioredoxin-like"/>
    <property type="match status" value="1"/>
</dbReference>
<dbReference type="AlphaFoldDB" id="A0A069P0A2"/>
<dbReference type="InterPro" id="IPR036249">
    <property type="entry name" value="Thioredoxin-like_sf"/>
</dbReference>
<dbReference type="PANTHER" id="PTHR45663">
    <property type="entry name" value="GEO12009P1"/>
    <property type="match status" value="1"/>
</dbReference>
<keyword evidence="5" id="KW-0676">Redox-active center</keyword>
<evidence type="ECO:0000256" key="1">
    <source>
        <dbReference type="ARBA" id="ARBA00008987"/>
    </source>
</evidence>
<dbReference type="InterPro" id="IPR011990">
    <property type="entry name" value="TPR-like_helical_dom_sf"/>
</dbReference>
<dbReference type="Pfam" id="PF14561">
    <property type="entry name" value="TPR_20"/>
    <property type="match status" value="1"/>
</dbReference>
<dbReference type="Pfam" id="PF14559">
    <property type="entry name" value="TPR_19"/>
    <property type="match status" value="1"/>
</dbReference>
<evidence type="ECO:0000259" key="7">
    <source>
        <dbReference type="PROSITE" id="PS51352"/>
    </source>
</evidence>
<dbReference type="STRING" id="1071679.BG57_14125"/>